<feature type="transmembrane region" description="Helical" evidence="14">
    <location>
        <begin position="122"/>
        <end position="143"/>
    </location>
</feature>
<dbReference type="Gene3D" id="1.20.120.160">
    <property type="entry name" value="HPT domain"/>
    <property type="match status" value="1"/>
</dbReference>
<dbReference type="SUPFAM" id="SSF47384">
    <property type="entry name" value="Homodimeric domain of signal transducing histidine kinase"/>
    <property type="match status" value="1"/>
</dbReference>
<evidence type="ECO:0000256" key="10">
    <source>
        <dbReference type="ARBA" id="ARBA00022777"/>
    </source>
</evidence>
<keyword evidence="4" id="KW-1003">Cell membrane</keyword>
<dbReference type="FunFam" id="3.30.565.10:FF:000010">
    <property type="entry name" value="Sensor histidine kinase RcsC"/>
    <property type="match status" value="1"/>
</dbReference>
<evidence type="ECO:0000259" key="15">
    <source>
        <dbReference type="PROSITE" id="PS50109"/>
    </source>
</evidence>
<feature type="transmembrane region" description="Helical" evidence="14">
    <location>
        <begin position="230"/>
        <end position="253"/>
    </location>
</feature>
<evidence type="ECO:0000313" key="21">
    <source>
        <dbReference type="EMBL" id="VFR24149.1"/>
    </source>
</evidence>
<keyword evidence="13 14" id="KW-0472">Membrane</keyword>
<dbReference type="PROSITE" id="PS50924">
    <property type="entry name" value="MHYT"/>
    <property type="match status" value="1"/>
</dbReference>
<dbReference type="InterPro" id="IPR013767">
    <property type="entry name" value="PAS_fold"/>
</dbReference>
<evidence type="ECO:0000256" key="7">
    <source>
        <dbReference type="ARBA" id="ARBA00022679"/>
    </source>
</evidence>
<feature type="transmembrane region" description="Helical" evidence="14">
    <location>
        <begin position="93"/>
        <end position="113"/>
    </location>
</feature>
<evidence type="ECO:0000256" key="9">
    <source>
        <dbReference type="ARBA" id="ARBA00022741"/>
    </source>
</evidence>
<dbReference type="GO" id="GO:0005524">
    <property type="term" value="F:ATP binding"/>
    <property type="evidence" value="ECO:0007669"/>
    <property type="project" value="UniProtKB-KW"/>
</dbReference>
<dbReference type="InterPro" id="IPR005330">
    <property type="entry name" value="MHYT_dom"/>
</dbReference>
<dbReference type="Gene3D" id="3.40.50.2300">
    <property type="match status" value="1"/>
</dbReference>
<dbReference type="InterPro" id="IPR005467">
    <property type="entry name" value="His_kinase_dom"/>
</dbReference>
<evidence type="ECO:0000256" key="5">
    <source>
        <dbReference type="ARBA" id="ARBA00022519"/>
    </source>
</evidence>
<dbReference type="InterPro" id="IPR004358">
    <property type="entry name" value="Sig_transdc_His_kin-like_C"/>
</dbReference>
<evidence type="ECO:0000256" key="11">
    <source>
        <dbReference type="ARBA" id="ARBA00022840"/>
    </source>
</evidence>
<dbReference type="Pfam" id="PF02518">
    <property type="entry name" value="HATPase_c"/>
    <property type="match status" value="1"/>
</dbReference>
<dbReference type="Pfam" id="PF03707">
    <property type="entry name" value="MHYT"/>
    <property type="match status" value="3"/>
</dbReference>
<protein>
    <recommendedName>
        <fullName evidence="3">histidine kinase</fullName>
        <ecNumber evidence="3">2.7.13.3</ecNumber>
    </recommendedName>
</protein>
<feature type="domain" description="MHYT" evidence="20">
    <location>
        <begin position="20"/>
        <end position="214"/>
    </location>
</feature>
<dbReference type="EC" id="2.7.13.3" evidence="3"/>
<keyword evidence="10" id="KW-0418">Kinase</keyword>
<dbReference type="InterPro" id="IPR036641">
    <property type="entry name" value="HPT_dom_sf"/>
</dbReference>
<dbReference type="Gene3D" id="1.10.287.130">
    <property type="match status" value="1"/>
</dbReference>
<dbReference type="SMART" id="SM00388">
    <property type="entry name" value="HisKA"/>
    <property type="match status" value="1"/>
</dbReference>
<accession>A0A484PHH8</accession>
<feature type="transmembrane region" description="Helical" evidence="14">
    <location>
        <begin position="155"/>
        <end position="176"/>
    </location>
</feature>
<organism evidence="21">
    <name type="scientific">plant metagenome</name>
    <dbReference type="NCBI Taxonomy" id="1297885"/>
    <lineage>
        <taxon>unclassified sequences</taxon>
        <taxon>metagenomes</taxon>
        <taxon>organismal metagenomes</taxon>
    </lineage>
</organism>
<dbReference type="SMART" id="SM00387">
    <property type="entry name" value="HATPase_c"/>
    <property type="match status" value="1"/>
</dbReference>
<evidence type="ECO:0000256" key="14">
    <source>
        <dbReference type="SAM" id="Phobius"/>
    </source>
</evidence>
<feature type="transmembrane region" description="Helical" evidence="14">
    <location>
        <begin position="57"/>
        <end position="81"/>
    </location>
</feature>
<dbReference type="CDD" id="cd00082">
    <property type="entry name" value="HisKA"/>
    <property type="match status" value="1"/>
</dbReference>
<dbReference type="CDD" id="cd16922">
    <property type="entry name" value="HATPase_EvgS-ArcB-TorS-like"/>
    <property type="match status" value="1"/>
</dbReference>
<keyword evidence="5" id="KW-0997">Cell inner membrane</keyword>
<evidence type="ECO:0000256" key="12">
    <source>
        <dbReference type="ARBA" id="ARBA00022989"/>
    </source>
</evidence>
<evidence type="ECO:0000256" key="1">
    <source>
        <dbReference type="ARBA" id="ARBA00000085"/>
    </source>
</evidence>
<dbReference type="Pfam" id="PF00989">
    <property type="entry name" value="PAS"/>
    <property type="match status" value="1"/>
</dbReference>
<dbReference type="Gene3D" id="3.30.450.20">
    <property type="entry name" value="PAS domain"/>
    <property type="match status" value="1"/>
</dbReference>
<dbReference type="EMBL" id="CAADHY010000018">
    <property type="protein sequence ID" value="VFR24149.1"/>
    <property type="molecule type" value="Genomic_DNA"/>
</dbReference>
<feature type="domain" description="Response regulatory" evidence="16">
    <location>
        <begin position="646"/>
        <end position="765"/>
    </location>
</feature>
<dbReference type="PANTHER" id="PTHR43047:SF64">
    <property type="entry name" value="HISTIDINE KINASE CONTAINING CHEY-HOMOLOGOUS RECEIVER DOMAIN AND PAS DOMAIN-RELATED"/>
    <property type="match status" value="1"/>
</dbReference>
<dbReference type="Gene3D" id="3.30.565.10">
    <property type="entry name" value="Histidine kinase-like ATPase, C-terminal domain"/>
    <property type="match status" value="1"/>
</dbReference>
<feature type="domain" description="PAC" evidence="18">
    <location>
        <begin position="342"/>
        <end position="392"/>
    </location>
</feature>
<evidence type="ECO:0000259" key="20">
    <source>
        <dbReference type="PROSITE" id="PS50924"/>
    </source>
</evidence>
<dbReference type="NCBIfam" id="TIGR00229">
    <property type="entry name" value="sensory_box"/>
    <property type="match status" value="1"/>
</dbReference>
<dbReference type="PRINTS" id="PR00344">
    <property type="entry name" value="BCTRLSENSOR"/>
</dbReference>
<dbReference type="InterPro" id="IPR036097">
    <property type="entry name" value="HisK_dim/P_sf"/>
</dbReference>
<dbReference type="SUPFAM" id="SSF47226">
    <property type="entry name" value="Histidine-containing phosphotransfer domain, HPT domain"/>
    <property type="match status" value="1"/>
</dbReference>
<evidence type="ECO:0000259" key="18">
    <source>
        <dbReference type="PROSITE" id="PS50113"/>
    </source>
</evidence>
<dbReference type="CDD" id="cd17546">
    <property type="entry name" value="REC_hyHK_CKI1_RcsC-like"/>
    <property type="match status" value="1"/>
</dbReference>
<dbReference type="InterPro" id="IPR001789">
    <property type="entry name" value="Sig_transdc_resp-reg_receiver"/>
</dbReference>
<evidence type="ECO:0000256" key="13">
    <source>
        <dbReference type="ARBA" id="ARBA00023136"/>
    </source>
</evidence>
<dbReference type="PROSITE" id="PS50109">
    <property type="entry name" value="HIS_KIN"/>
    <property type="match status" value="1"/>
</dbReference>
<evidence type="ECO:0000256" key="4">
    <source>
        <dbReference type="ARBA" id="ARBA00022475"/>
    </source>
</evidence>
<evidence type="ECO:0000259" key="19">
    <source>
        <dbReference type="PROSITE" id="PS50894"/>
    </source>
</evidence>
<dbReference type="PROSITE" id="PS50112">
    <property type="entry name" value="PAS"/>
    <property type="match status" value="1"/>
</dbReference>
<dbReference type="InterPro" id="IPR011006">
    <property type="entry name" value="CheY-like_superfamily"/>
</dbReference>
<dbReference type="SUPFAM" id="SSF55785">
    <property type="entry name" value="PYP-like sensor domain (PAS domain)"/>
    <property type="match status" value="1"/>
</dbReference>
<keyword evidence="7" id="KW-0808">Transferase</keyword>
<keyword evidence="11" id="KW-0067">ATP-binding</keyword>
<dbReference type="Pfam" id="PF00072">
    <property type="entry name" value="Response_reg"/>
    <property type="match status" value="1"/>
</dbReference>
<feature type="domain" description="Histidine kinase" evidence="15">
    <location>
        <begin position="410"/>
        <end position="626"/>
    </location>
</feature>
<evidence type="ECO:0000256" key="8">
    <source>
        <dbReference type="ARBA" id="ARBA00022692"/>
    </source>
</evidence>
<keyword evidence="8 14" id="KW-0812">Transmembrane</keyword>
<dbReference type="InterPro" id="IPR036890">
    <property type="entry name" value="HATPase_C_sf"/>
</dbReference>
<dbReference type="SMART" id="SM00448">
    <property type="entry name" value="REC"/>
    <property type="match status" value="1"/>
</dbReference>
<keyword evidence="9" id="KW-0547">Nucleotide-binding</keyword>
<sequence>MEGFFLDSSVDALQQVAGTHNSWLVALSILVAIFSASMALQTTHIARASDLPLHRQIAIGTGSFALGGGIWTMHFIGMLSFELCTTVQYDPGLTLLSILPGWAASWVALQILARPRVSTPHLILGGVLVGAGIGTMHYSGMAAMQMAPQLRYDPIMFALSLVVAVGLAILSLWIRFRLLRTRLTQTQRLVVAGTVMGLAISGMHYTGMAAARVIGMSETPQIALVFNSTFVSVMLSTFTITLTVFVTAANGLLRYRQLYRKMEDSESRMRAVVETAVDGILTIDGRGIIQAFNPSAERLFGWHAREVIGRNIKMLMPEPDQSRHDSYLSNYLRSGEAKIIGSGREVTGLRKDGSLIPMRLAVGQVDLPGEALFVGFVSDITQRKELESSLRVTAARAEQAATAKSTFLATMSHEIRTPMNAIIGFTELLLKSEMNALQRSHLNTVRQSARSLLALLNDILDTTKLERGTFLLESLDFSLKAVAEQVIASLRLSAQARDLTLTLDYPADMPPFYKGDPLRLQQVLTNLLGNALKFTEQGQVTLRFAPLDGMVHIQVSDTGIGMTPEQADRIFEPFVQADASISRRFGGTGLGTTIVRQLVELMGGSIRVESEIGLGSTFHVLLPLRLGDAPEPARADSDSMPLPPLSILAADDVPQNLELLTLILRDGGHRITMARDGNEALTRFGEQRYDVVLMDVHMPGTDGLDAARHIRQREQAQGLAPTPIIALTASVMDSDRRAARQAGMDGFAVKPVDAPRLIAEIARVLAGERLPAQGARNPSAQGQATRKAIDWPAGIALWGSAPRLARAIEGFLAQQPERHPLPKDTEISPDGAEALESLHGLRGAAGNLGMTVVADIAAQLELRIRGGQREDLGLHIEALRQALAEAGAALQASPALAEARQQPPPSPCVPRAEVRARVDELLDCVNRGELNDAALEAVCEHLRASGEPALCHTLRDALDSFEFDDARKMLHTLQDGLDRDDKDSP</sequence>
<feature type="transmembrane region" description="Helical" evidence="14">
    <location>
        <begin position="23"/>
        <end position="45"/>
    </location>
</feature>
<gene>
    <name evidence="21" type="ORF">AMP9_1638</name>
</gene>
<dbReference type="InterPro" id="IPR003594">
    <property type="entry name" value="HATPase_dom"/>
</dbReference>
<feature type="transmembrane region" description="Helical" evidence="14">
    <location>
        <begin position="188"/>
        <end position="210"/>
    </location>
</feature>
<evidence type="ECO:0000259" key="16">
    <source>
        <dbReference type="PROSITE" id="PS50110"/>
    </source>
</evidence>
<dbReference type="GO" id="GO:0006355">
    <property type="term" value="P:regulation of DNA-templated transcription"/>
    <property type="evidence" value="ECO:0007669"/>
    <property type="project" value="InterPro"/>
</dbReference>
<dbReference type="InterPro" id="IPR035965">
    <property type="entry name" value="PAS-like_dom_sf"/>
</dbReference>
<comment type="catalytic activity">
    <reaction evidence="1">
        <text>ATP + protein L-histidine = ADP + protein N-phospho-L-histidine.</text>
        <dbReference type="EC" id="2.7.13.3"/>
    </reaction>
</comment>
<feature type="domain" description="HPt" evidence="19">
    <location>
        <begin position="800"/>
        <end position="893"/>
    </location>
</feature>
<dbReference type="FunFam" id="3.30.450.20:FF:000060">
    <property type="entry name" value="Sensor protein FixL"/>
    <property type="match status" value="1"/>
</dbReference>
<dbReference type="SUPFAM" id="SSF55874">
    <property type="entry name" value="ATPase domain of HSP90 chaperone/DNA topoisomerase II/histidine kinase"/>
    <property type="match status" value="1"/>
</dbReference>
<dbReference type="InterPro" id="IPR003661">
    <property type="entry name" value="HisK_dim/P_dom"/>
</dbReference>
<evidence type="ECO:0000256" key="3">
    <source>
        <dbReference type="ARBA" id="ARBA00012438"/>
    </source>
</evidence>
<dbReference type="GO" id="GO:0005886">
    <property type="term" value="C:plasma membrane"/>
    <property type="evidence" value="ECO:0007669"/>
    <property type="project" value="UniProtKB-SubCell"/>
</dbReference>
<dbReference type="PROSITE" id="PS50110">
    <property type="entry name" value="RESPONSE_REGULATORY"/>
    <property type="match status" value="1"/>
</dbReference>
<keyword evidence="12 14" id="KW-1133">Transmembrane helix</keyword>
<name>A0A484PHH8_9ZZZZ</name>
<feature type="domain" description="PAS" evidence="17">
    <location>
        <begin position="265"/>
        <end position="335"/>
    </location>
</feature>
<dbReference type="GO" id="GO:0000155">
    <property type="term" value="F:phosphorelay sensor kinase activity"/>
    <property type="evidence" value="ECO:0007669"/>
    <property type="project" value="InterPro"/>
</dbReference>
<evidence type="ECO:0000259" key="17">
    <source>
        <dbReference type="PROSITE" id="PS50112"/>
    </source>
</evidence>
<dbReference type="PROSITE" id="PS50113">
    <property type="entry name" value="PAC"/>
    <property type="match status" value="1"/>
</dbReference>
<dbReference type="AlphaFoldDB" id="A0A484PHH8"/>
<dbReference type="Pfam" id="PF00512">
    <property type="entry name" value="HisKA"/>
    <property type="match status" value="1"/>
</dbReference>
<keyword evidence="6" id="KW-0597">Phosphoprotein</keyword>
<dbReference type="Pfam" id="PF01627">
    <property type="entry name" value="Hpt"/>
    <property type="match status" value="1"/>
</dbReference>
<dbReference type="InterPro" id="IPR008207">
    <property type="entry name" value="Sig_transdc_His_kin_Hpt_dom"/>
</dbReference>
<dbReference type="PANTHER" id="PTHR43047">
    <property type="entry name" value="TWO-COMPONENT HISTIDINE PROTEIN KINASE"/>
    <property type="match status" value="1"/>
</dbReference>
<proteinExistence type="predicted"/>
<dbReference type="SUPFAM" id="SSF52172">
    <property type="entry name" value="CheY-like"/>
    <property type="match status" value="1"/>
</dbReference>
<evidence type="ECO:0000256" key="2">
    <source>
        <dbReference type="ARBA" id="ARBA00004429"/>
    </source>
</evidence>
<dbReference type="InterPro" id="IPR000700">
    <property type="entry name" value="PAS-assoc_C"/>
</dbReference>
<dbReference type="PROSITE" id="PS50894">
    <property type="entry name" value="HPT"/>
    <property type="match status" value="1"/>
</dbReference>
<evidence type="ECO:0000256" key="6">
    <source>
        <dbReference type="ARBA" id="ARBA00022553"/>
    </source>
</evidence>
<dbReference type="CDD" id="cd00130">
    <property type="entry name" value="PAS"/>
    <property type="match status" value="1"/>
</dbReference>
<dbReference type="SMART" id="SM00091">
    <property type="entry name" value="PAS"/>
    <property type="match status" value="1"/>
</dbReference>
<reference evidence="21" key="1">
    <citation type="submission" date="2019-03" db="EMBL/GenBank/DDBJ databases">
        <authorList>
            <person name="Danneels B."/>
        </authorList>
    </citation>
    <scope>NUCLEOTIDE SEQUENCE</scope>
</reference>
<dbReference type="InterPro" id="IPR000014">
    <property type="entry name" value="PAS"/>
</dbReference>
<comment type="subcellular location">
    <subcellularLocation>
        <location evidence="2">Cell inner membrane</location>
        <topology evidence="2">Multi-pass membrane protein</topology>
    </subcellularLocation>
</comment>